<evidence type="ECO:0000256" key="1">
    <source>
        <dbReference type="ARBA" id="ARBA00004109"/>
    </source>
</evidence>
<keyword evidence="2" id="KW-0479">Metal-binding</keyword>
<dbReference type="RefSeq" id="XP_004715592.2">
    <property type="nucleotide sequence ID" value="XM_004715535.2"/>
</dbReference>
<evidence type="ECO:0000256" key="6">
    <source>
        <dbReference type="ARBA" id="ARBA00023242"/>
    </source>
</evidence>
<feature type="region of interest" description="Disordered" evidence="8">
    <location>
        <begin position="733"/>
        <end position="772"/>
    </location>
</feature>
<evidence type="ECO:0000313" key="11">
    <source>
        <dbReference type="RefSeq" id="XP_004715592.2"/>
    </source>
</evidence>
<feature type="compositionally biased region" description="Basic and acidic residues" evidence="8">
    <location>
        <begin position="376"/>
        <end position="385"/>
    </location>
</feature>
<feature type="region of interest" description="Disordered" evidence="8">
    <location>
        <begin position="132"/>
        <end position="152"/>
    </location>
</feature>
<reference evidence="11" key="1">
    <citation type="submission" date="2025-08" db="UniProtKB">
        <authorList>
            <consortium name="RefSeq"/>
        </authorList>
    </citation>
    <scope>IDENTIFICATION</scope>
</reference>
<evidence type="ECO:0000259" key="9">
    <source>
        <dbReference type="PROSITE" id="PS51799"/>
    </source>
</evidence>
<dbReference type="GeneID" id="101661686"/>
<feature type="compositionally biased region" description="Acidic residues" evidence="8">
    <location>
        <begin position="386"/>
        <end position="396"/>
    </location>
</feature>
<dbReference type="Pfam" id="PF04988">
    <property type="entry name" value="AKAP95"/>
    <property type="match status" value="1"/>
</dbReference>
<evidence type="ECO:0000256" key="4">
    <source>
        <dbReference type="ARBA" id="ARBA00022771"/>
    </source>
</evidence>
<protein>
    <submittedName>
        <fullName evidence="11">A-kinase anchor protein 8 isoform X1</fullName>
    </submittedName>
</protein>
<gene>
    <name evidence="11" type="primary">AKAP8</name>
</gene>
<feature type="compositionally biased region" description="Basic and acidic residues" evidence="8">
    <location>
        <begin position="762"/>
        <end position="772"/>
    </location>
</feature>
<evidence type="ECO:0000256" key="8">
    <source>
        <dbReference type="SAM" id="MobiDB-lite"/>
    </source>
</evidence>
<feature type="region of interest" description="Disordered" evidence="8">
    <location>
        <begin position="606"/>
        <end position="633"/>
    </location>
</feature>
<feature type="compositionally biased region" description="Low complexity" evidence="8">
    <location>
        <begin position="656"/>
        <end position="667"/>
    </location>
</feature>
<evidence type="ECO:0000256" key="3">
    <source>
        <dbReference type="ARBA" id="ARBA00022737"/>
    </source>
</evidence>
<dbReference type="Proteomes" id="UP000694863">
    <property type="component" value="Unplaced"/>
</dbReference>
<sequence length="772" mass="83761">MAGSGLAGRKDLATLSRCPAGTRVLMDLGFLTTLGGQPTALSPRVCRGQSTSHCLQCPGPGVGACVLGTELMYVCFFQGAYGAGVASWQGYENYNYYGSQNSTVSAGATYNYGPPSWEAAKASDGGLATGGPTMHMASYGPGQDPGSDNSDSLIAKINQRLDMLSKEGSRGSGGSGEGTQDRESSFRFQPFESYDSRACLPDHNNPYNSGYGYDYDLGTDRNGGFGSQYGDPRDPGRERGALDSFVRGRGQGRFQDRGSPGTFLRSEPFLPQPQASTEPLSASWGELNYGAGRGLGGPSPNRPPPPPPSALFSQSLAPDYSMMGMQGAGSFNNTMPYGCGHAQPRIRDRPRWRGFERCGPDGPARKRRLLQTSEEPDAKQPRPDSDGDFSDNDDGAGDFRSGDEDLRGEDEFGEPGKQRDDKDDEDEEVKKRREKQRRRDRMRDRAADRIQFACSVCKFRSFEEEELQKHLQSKFHKDTLRFISTKLPDKTVEFLQEYIVNRNKKIEKRRQEMMEKESTKPKLDPFKGIGQEHFFKRIEAAHCLACDMLIPAQHQLLQRHLHSPDHNHNRRLAAEQFKKTSLHVAKSVLNNRHIVKMLEKYLKGEDPFTSEAADPEAEGEDCLGGGDKEETPEEAAAEVLARVIPAAVRAVDGDGAPAPECCEVPPATTESPVDTAEATRGPLPEQPAAEGTALEAVAEENPIVEATRGAEAKAGDGAVDVGGGVAAQVAPAVPSMEAESPVTGLVPDQDTTQGEMDQTDAQSKDVHVLPTE</sequence>
<comment type="subcellular location">
    <subcellularLocation>
        <location evidence="1">Nucleus matrix</location>
    </subcellularLocation>
</comment>
<organism evidence="10 11">
    <name type="scientific">Echinops telfairi</name>
    <name type="common">Lesser hedgehog tenrec</name>
    <dbReference type="NCBI Taxonomy" id="9371"/>
    <lineage>
        <taxon>Eukaryota</taxon>
        <taxon>Metazoa</taxon>
        <taxon>Chordata</taxon>
        <taxon>Craniata</taxon>
        <taxon>Vertebrata</taxon>
        <taxon>Euteleostomi</taxon>
        <taxon>Mammalia</taxon>
        <taxon>Eutheria</taxon>
        <taxon>Afrotheria</taxon>
        <taxon>Tenrecidae</taxon>
        <taxon>Tenrecinae</taxon>
        <taxon>Echinops</taxon>
    </lineage>
</organism>
<name>A0ABM0J600_ECHTE</name>
<feature type="compositionally biased region" description="Basic and acidic residues" evidence="8">
    <location>
        <begin position="345"/>
        <end position="359"/>
    </location>
</feature>
<evidence type="ECO:0000256" key="2">
    <source>
        <dbReference type="ARBA" id="ARBA00022723"/>
    </source>
</evidence>
<keyword evidence="4 7" id="KW-0863">Zinc-finger</keyword>
<proteinExistence type="inferred from homology"/>
<evidence type="ECO:0000313" key="10">
    <source>
        <dbReference type="Proteomes" id="UP000694863"/>
    </source>
</evidence>
<feature type="compositionally biased region" description="Polar residues" evidence="8">
    <location>
        <begin position="749"/>
        <end position="761"/>
    </location>
</feature>
<dbReference type="InterPro" id="IPR034736">
    <property type="entry name" value="ZF_C2H2_AKAP95"/>
</dbReference>
<dbReference type="PROSITE" id="PS51799">
    <property type="entry name" value="ZF_C2H2_AKAP95"/>
    <property type="match status" value="2"/>
</dbReference>
<keyword evidence="6" id="KW-0539">Nucleus</keyword>
<dbReference type="PANTHER" id="PTHR12190:SF6">
    <property type="entry name" value="A-KINASE ANCHOR PROTEIN 8"/>
    <property type="match status" value="1"/>
</dbReference>
<keyword evidence="3" id="KW-0677">Repeat</keyword>
<feature type="domain" description="C2H2 AKAP95-type" evidence="9">
    <location>
        <begin position="454"/>
        <end position="476"/>
    </location>
</feature>
<dbReference type="SUPFAM" id="SSF56935">
    <property type="entry name" value="Porins"/>
    <property type="match status" value="1"/>
</dbReference>
<evidence type="ECO:0000256" key="7">
    <source>
        <dbReference type="PROSITE-ProRule" id="PRU01140"/>
    </source>
</evidence>
<feature type="domain" description="C2H2 AKAP95-type" evidence="9">
    <location>
        <begin position="543"/>
        <end position="566"/>
    </location>
</feature>
<comment type="similarity">
    <text evidence="7">Belongs to the AKAP95 family.</text>
</comment>
<evidence type="ECO:0000256" key="5">
    <source>
        <dbReference type="ARBA" id="ARBA00022833"/>
    </source>
</evidence>
<dbReference type="InterPro" id="IPR007071">
    <property type="entry name" value="AKAP95"/>
</dbReference>
<keyword evidence="10" id="KW-1185">Reference proteome</keyword>
<feature type="region of interest" description="Disordered" evidence="8">
    <location>
        <begin position="165"/>
        <end position="184"/>
    </location>
</feature>
<dbReference type="PANTHER" id="PTHR12190">
    <property type="entry name" value="A-KINASE ANCHOR PROTEIN AKAP 8"/>
    <property type="match status" value="1"/>
</dbReference>
<keyword evidence="5" id="KW-0862">Zinc</keyword>
<feature type="region of interest" description="Disordered" evidence="8">
    <location>
        <begin position="342"/>
        <end position="444"/>
    </location>
</feature>
<feature type="region of interest" description="Disordered" evidence="8">
    <location>
        <begin position="222"/>
        <end position="314"/>
    </location>
</feature>
<feature type="compositionally biased region" description="Basic and acidic residues" evidence="8">
    <location>
        <begin position="231"/>
        <end position="241"/>
    </location>
</feature>
<feature type="region of interest" description="Disordered" evidence="8">
    <location>
        <begin position="654"/>
        <end position="692"/>
    </location>
</feature>
<accession>A0ABM0J600</accession>
<feature type="compositionally biased region" description="Pro residues" evidence="8">
    <location>
        <begin position="300"/>
        <end position="309"/>
    </location>
</feature>